<accession>A0A0R1FAL5</accession>
<keyword evidence="2 8" id="KW-0963">Cytoplasm</keyword>
<evidence type="ECO:0000256" key="9">
    <source>
        <dbReference type="NCBIfam" id="TIGR00517"/>
    </source>
</evidence>
<dbReference type="Pfam" id="PF00550">
    <property type="entry name" value="PP-binding"/>
    <property type="match status" value="1"/>
</dbReference>
<organism evidence="12 13">
    <name type="scientific">Loigolactobacillus coryniformis subsp. coryniformis KCTC 3167 = DSM 20001</name>
    <dbReference type="NCBI Taxonomy" id="913848"/>
    <lineage>
        <taxon>Bacteria</taxon>
        <taxon>Bacillati</taxon>
        <taxon>Bacillota</taxon>
        <taxon>Bacilli</taxon>
        <taxon>Lactobacillales</taxon>
        <taxon>Lactobacillaceae</taxon>
        <taxon>Loigolactobacillus</taxon>
    </lineage>
</organism>
<sequence>MEATNMEKTEIFNQVQAIIMEQLDKSANEVTMTTNFKENLNADSLDVFEIINEIEDEFDVKIETDEEIATVSDLVDFVAKQIA</sequence>
<dbReference type="GO" id="GO:0000035">
    <property type="term" value="F:acyl binding"/>
    <property type="evidence" value="ECO:0007669"/>
    <property type="project" value="TreeGrafter"/>
</dbReference>
<dbReference type="PANTHER" id="PTHR20863">
    <property type="entry name" value="ACYL CARRIER PROTEIN"/>
    <property type="match status" value="1"/>
</dbReference>
<evidence type="ECO:0000256" key="6">
    <source>
        <dbReference type="ARBA" id="ARBA00023098"/>
    </source>
</evidence>
<dbReference type="GO" id="GO:0000036">
    <property type="term" value="F:acyl carrier activity"/>
    <property type="evidence" value="ECO:0007669"/>
    <property type="project" value="UniProtKB-UniRule"/>
</dbReference>
<evidence type="ECO:0000256" key="3">
    <source>
        <dbReference type="ARBA" id="ARBA00022516"/>
    </source>
</evidence>
<comment type="function">
    <text evidence="8 10">Carrier of the growing fatty acid chain in fatty acid biosynthesis.</text>
</comment>
<keyword evidence="4 8" id="KW-0597">Phosphoprotein</keyword>
<evidence type="ECO:0000256" key="4">
    <source>
        <dbReference type="ARBA" id="ARBA00022553"/>
    </source>
</evidence>
<name>A0A0R1FAL5_9LACO</name>
<dbReference type="Gene3D" id="1.10.1200.10">
    <property type="entry name" value="ACP-like"/>
    <property type="match status" value="1"/>
</dbReference>
<dbReference type="UniPathway" id="UPA00094"/>
<dbReference type="PROSITE" id="PS50075">
    <property type="entry name" value="CARRIER"/>
    <property type="match status" value="1"/>
</dbReference>
<dbReference type="NCBIfam" id="TIGR00517">
    <property type="entry name" value="acyl_carrier"/>
    <property type="match status" value="1"/>
</dbReference>
<evidence type="ECO:0000259" key="11">
    <source>
        <dbReference type="PROSITE" id="PS50075"/>
    </source>
</evidence>
<evidence type="ECO:0000256" key="2">
    <source>
        <dbReference type="ARBA" id="ARBA00022490"/>
    </source>
</evidence>
<comment type="PTM">
    <text evidence="10">4'-phosphopantetheine is transferred from CoA to a specific serine of apo-ACP by acpS.</text>
</comment>
<dbReference type="GO" id="GO:0009245">
    <property type="term" value="P:lipid A biosynthetic process"/>
    <property type="evidence" value="ECO:0007669"/>
    <property type="project" value="TreeGrafter"/>
</dbReference>
<dbReference type="AlphaFoldDB" id="A0A0R1FAL5"/>
<protein>
    <recommendedName>
        <fullName evidence="8 9">Acyl carrier protein</fullName>
        <shortName evidence="8">ACP</shortName>
    </recommendedName>
</protein>
<evidence type="ECO:0000313" key="12">
    <source>
        <dbReference type="EMBL" id="KRK18776.1"/>
    </source>
</evidence>
<dbReference type="GO" id="GO:0016020">
    <property type="term" value="C:membrane"/>
    <property type="evidence" value="ECO:0007669"/>
    <property type="project" value="GOC"/>
</dbReference>
<keyword evidence="6 8" id="KW-0443">Lipid metabolism</keyword>
<comment type="PTM">
    <text evidence="8">4'-phosphopantetheine is transferred from CoA to a specific serine of apo-ACP by AcpS. This modification is essential for activity because fatty acids are bound in thioester linkage to the sulfhydryl of the prosthetic group.</text>
</comment>
<dbReference type="PANTHER" id="PTHR20863:SF62">
    <property type="entry name" value="ACYL CARRIER PROTEIN"/>
    <property type="match status" value="1"/>
</dbReference>
<evidence type="ECO:0000256" key="7">
    <source>
        <dbReference type="ARBA" id="ARBA00023160"/>
    </source>
</evidence>
<keyword evidence="1 8" id="KW-0596">Phosphopantetheine</keyword>
<comment type="subcellular location">
    <subcellularLocation>
        <location evidence="8">Cytoplasm</location>
    </subcellularLocation>
</comment>
<feature type="modified residue" description="O-(pantetheine 4'-phosphoryl)serine" evidence="8">
    <location>
        <position position="44"/>
    </location>
</feature>
<keyword evidence="3 8" id="KW-0444">Lipid biosynthesis</keyword>
<keyword evidence="5 8" id="KW-0276">Fatty acid metabolism</keyword>
<dbReference type="NCBIfam" id="NF002150">
    <property type="entry name" value="PRK00982.1-4"/>
    <property type="match status" value="1"/>
</dbReference>
<dbReference type="InterPro" id="IPR003231">
    <property type="entry name" value="ACP"/>
</dbReference>
<dbReference type="InterPro" id="IPR009081">
    <property type="entry name" value="PP-bd_ACP"/>
</dbReference>
<keyword evidence="7 8" id="KW-0275">Fatty acid biosynthesis</keyword>
<comment type="pathway">
    <text evidence="8 10">Lipid metabolism; fatty acid biosynthesis.</text>
</comment>
<dbReference type="PATRIC" id="fig|913848.6.peg.2381"/>
<dbReference type="EMBL" id="AZCN01000008">
    <property type="protein sequence ID" value="KRK18776.1"/>
    <property type="molecule type" value="Genomic_DNA"/>
</dbReference>
<proteinExistence type="inferred from homology"/>
<feature type="domain" description="Carrier" evidence="11">
    <location>
        <begin position="9"/>
        <end position="83"/>
    </location>
</feature>
<dbReference type="GO" id="GO:0005829">
    <property type="term" value="C:cytosol"/>
    <property type="evidence" value="ECO:0007669"/>
    <property type="project" value="TreeGrafter"/>
</dbReference>
<dbReference type="Proteomes" id="UP000051181">
    <property type="component" value="Unassembled WGS sequence"/>
</dbReference>
<gene>
    <name evidence="8" type="primary">acpP</name>
    <name evidence="12" type="ORF">FD22_GL002331</name>
</gene>
<dbReference type="HAMAP" id="MF_01217">
    <property type="entry name" value="Acyl_carrier"/>
    <property type="match status" value="1"/>
</dbReference>
<evidence type="ECO:0000256" key="8">
    <source>
        <dbReference type="HAMAP-Rule" id="MF_01217"/>
    </source>
</evidence>
<reference evidence="12 13" key="1">
    <citation type="journal article" date="2015" name="Genome Announc.">
        <title>Expanding the biotechnology potential of lactobacilli through comparative genomics of 213 strains and associated genera.</title>
        <authorList>
            <person name="Sun Z."/>
            <person name="Harris H.M."/>
            <person name="McCann A."/>
            <person name="Guo C."/>
            <person name="Argimon S."/>
            <person name="Zhang W."/>
            <person name="Yang X."/>
            <person name="Jeffery I.B."/>
            <person name="Cooney J.C."/>
            <person name="Kagawa T.F."/>
            <person name="Liu W."/>
            <person name="Song Y."/>
            <person name="Salvetti E."/>
            <person name="Wrobel A."/>
            <person name="Rasinkangas P."/>
            <person name="Parkhill J."/>
            <person name="Rea M.C."/>
            <person name="O'Sullivan O."/>
            <person name="Ritari J."/>
            <person name="Douillard F.P."/>
            <person name="Paul Ross R."/>
            <person name="Yang R."/>
            <person name="Briner A.E."/>
            <person name="Felis G.E."/>
            <person name="de Vos W.M."/>
            <person name="Barrangou R."/>
            <person name="Klaenhammer T.R."/>
            <person name="Caufield P.W."/>
            <person name="Cui Y."/>
            <person name="Zhang H."/>
            <person name="O'Toole P.W."/>
        </authorList>
    </citation>
    <scope>NUCLEOTIDE SEQUENCE [LARGE SCALE GENOMIC DNA]</scope>
    <source>
        <strain evidence="12 13">DSM 20001</strain>
    </source>
</reference>
<comment type="caution">
    <text evidence="12">The sequence shown here is derived from an EMBL/GenBank/DDBJ whole genome shotgun (WGS) entry which is preliminary data.</text>
</comment>
<evidence type="ECO:0000256" key="10">
    <source>
        <dbReference type="RuleBase" id="RU003545"/>
    </source>
</evidence>
<evidence type="ECO:0000256" key="5">
    <source>
        <dbReference type="ARBA" id="ARBA00022832"/>
    </source>
</evidence>
<dbReference type="SUPFAM" id="SSF47336">
    <property type="entry name" value="ACP-like"/>
    <property type="match status" value="1"/>
</dbReference>
<comment type="similarity">
    <text evidence="8">Belongs to the acyl carrier protein (ACP) family.</text>
</comment>
<dbReference type="eggNOG" id="COG0236">
    <property type="taxonomic scope" value="Bacteria"/>
</dbReference>
<evidence type="ECO:0000256" key="1">
    <source>
        <dbReference type="ARBA" id="ARBA00022450"/>
    </source>
</evidence>
<evidence type="ECO:0000313" key="13">
    <source>
        <dbReference type="Proteomes" id="UP000051181"/>
    </source>
</evidence>
<dbReference type="InterPro" id="IPR036736">
    <property type="entry name" value="ACP-like_sf"/>
</dbReference>